<feature type="domain" description="HTH araC/xylS-type" evidence="4">
    <location>
        <begin position="157"/>
        <end position="255"/>
    </location>
</feature>
<organism evidence="5 6">
    <name type="scientific">Cohnella nanjingensis</name>
    <dbReference type="NCBI Taxonomy" id="1387779"/>
    <lineage>
        <taxon>Bacteria</taxon>
        <taxon>Bacillati</taxon>
        <taxon>Bacillota</taxon>
        <taxon>Bacilli</taxon>
        <taxon>Bacillales</taxon>
        <taxon>Paenibacillaceae</taxon>
        <taxon>Cohnella</taxon>
    </lineage>
</organism>
<sequence length="257" mass="29659">MLHVAYVRQDRGTDWFEQGEPDRGLASFIAVTYGRIVYWMGKRKIILEKGDFLFVPAFADYYAKSIPSVFHEKYVVSFSCGEAAARVPLFGEGRLAHARMGMYEWMIERLKTMHEEWTEQAPYADLRAEAILSELAVLWSRENLREPATDAAVRMAERMKAYIAGHYRERVTKEELGECIGRTPNHAAALFKRVIGQTISAYVHAVRIKTAVYMLSDSLLTVAEISEYLGYRDVSYFQRIFKRTTGRIPSDYMRDRP</sequence>
<evidence type="ECO:0000256" key="3">
    <source>
        <dbReference type="ARBA" id="ARBA00023163"/>
    </source>
</evidence>
<evidence type="ECO:0000313" key="6">
    <source>
        <dbReference type="Proteomes" id="UP000547209"/>
    </source>
</evidence>
<keyword evidence="1" id="KW-0805">Transcription regulation</keyword>
<dbReference type="Proteomes" id="UP000547209">
    <property type="component" value="Unassembled WGS sequence"/>
</dbReference>
<dbReference type="Pfam" id="PF12833">
    <property type="entry name" value="HTH_18"/>
    <property type="match status" value="1"/>
</dbReference>
<evidence type="ECO:0000259" key="4">
    <source>
        <dbReference type="PROSITE" id="PS01124"/>
    </source>
</evidence>
<dbReference type="PRINTS" id="PR00032">
    <property type="entry name" value="HTHARAC"/>
</dbReference>
<evidence type="ECO:0000256" key="1">
    <source>
        <dbReference type="ARBA" id="ARBA00023015"/>
    </source>
</evidence>
<dbReference type="GO" id="GO:0043565">
    <property type="term" value="F:sequence-specific DNA binding"/>
    <property type="evidence" value="ECO:0007669"/>
    <property type="project" value="InterPro"/>
</dbReference>
<dbReference type="RefSeq" id="WP_185670619.1">
    <property type="nucleotide sequence ID" value="NZ_JACJVP010000030.1"/>
</dbReference>
<dbReference type="InterPro" id="IPR009057">
    <property type="entry name" value="Homeodomain-like_sf"/>
</dbReference>
<keyword evidence="6" id="KW-1185">Reference proteome</keyword>
<dbReference type="SUPFAM" id="SSF46689">
    <property type="entry name" value="Homeodomain-like"/>
    <property type="match status" value="1"/>
</dbReference>
<reference evidence="5 6" key="1">
    <citation type="submission" date="2020-08" db="EMBL/GenBank/DDBJ databases">
        <title>Cohnella phylogeny.</title>
        <authorList>
            <person name="Dunlap C."/>
        </authorList>
    </citation>
    <scope>NUCLEOTIDE SEQUENCE [LARGE SCALE GENOMIC DNA]</scope>
    <source>
        <strain evidence="5 6">DSM 28246</strain>
    </source>
</reference>
<dbReference type="InterPro" id="IPR037923">
    <property type="entry name" value="HTH-like"/>
</dbReference>
<dbReference type="PANTHER" id="PTHR43280">
    <property type="entry name" value="ARAC-FAMILY TRANSCRIPTIONAL REGULATOR"/>
    <property type="match status" value="1"/>
</dbReference>
<accession>A0A7X0RVB5</accession>
<dbReference type="EMBL" id="JACJVP010000030">
    <property type="protein sequence ID" value="MBB6672769.1"/>
    <property type="molecule type" value="Genomic_DNA"/>
</dbReference>
<dbReference type="InterPro" id="IPR018060">
    <property type="entry name" value="HTH_AraC"/>
</dbReference>
<dbReference type="GO" id="GO:0003700">
    <property type="term" value="F:DNA-binding transcription factor activity"/>
    <property type="evidence" value="ECO:0007669"/>
    <property type="project" value="InterPro"/>
</dbReference>
<dbReference type="PROSITE" id="PS01124">
    <property type="entry name" value="HTH_ARAC_FAMILY_2"/>
    <property type="match status" value="1"/>
</dbReference>
<keyword evidence="2" id="KW-0238">DNA-binding</keyword>
<dbReference type="Gene3D" id="1.10.10.60">
    <property type="entry name" value="Homeodomain-like"/>
    <property type="match status" value="2"/>
</dbReference>
<dbReference type="PANTHER" id="PTHR43280:SF10">
    <property type="entry name" value="REGULATORY PROTEIN POCR"/>
    <property type="match status" value="1"/>
</dbReference>
<comment type="caution">
    <text evidence="5">The sequence shown here is derived from an EMBL/GenBank/DDBJ whole genome shotgun (WGS) entry which is preliminary data.</text>
</comment>
<evidence type="ECO:0000256" key="2">
    <source>
        <dbReference type="ARBA" id="ARBA00023125"/>
    </source>
</evidence>
<dbReference type="AlphaFoldDB" id="A0A7X0RVB5"/>
<dbReference type="SMART" id="SM00342">
    <property type="entry name" value="HTH_ARAC"/>
    <property type="match status" value="1"/>
</dbReference>
<evidence type="ECO:0000313" key="5">
    <source>
        <dbReference type="EMBL" id="MBB6672769.1"/>
    </source>
</evidence>
<dbReference type="InterPro" id="IPR020449">
    <property type="entry name" value="Tscrpt_reg_AraC-type_HTH"/>
</dbReference>
<name>A0A7X0RVB5_9BACL</name>
<dbReference type="SUPFAM" id="SSF51215">
    <property type="entry name" value="Regulatory protein AraC"/>
    <property type="match status" value="1"/>
</dbReference>
<gene>
    <name evidence="5" type="ORF">H7C19_18980</name>
</gene>
<keyword evidence="3" id="KW-0804">Transcription</keyword>
<protein>
    <submittedName>
        <fullName evidence="5">Helix-turn-helix transcriptional regulator</fullName>
    </submittedName>
</protein>
<proteinExistence type="predicted"/>